<proteinExistence type="predicted"/>
<gene>
    <name evidence="2" type="ORF">DERF_011273</name>
</gene>
<dbReference type="EMBL" id="ASGP02000005">
    <property type="protein sequence ID" value="KAH9506548.1"/>
    <property type="molecule type" value="Genomic_DNA"/>
</dbReference>
<dbReference type="AlphaFoldDB" id="A0A922HVU0"/>
<comment type="caution">
    <text evidence="2">The sequence shown here is derived from an EMBL/GenBank/DDBJ whole genome shotgun (WGS) entry which is preliminary data.</text>
</comment>
<feature type="region of interest" description="Disordered" evidence="1">
    <location>
        <begin position="563"/>
        <end position="589"/>
    </location>
</feature>
<evidence type="ECO:0000313" key="3">
    <source>
        <dbReference type="Proteomes" id="UP000790347"/>
    </source>
</evidence>
<evidence type="ECO:0000313" key="2">
    <source>
        <dbReference type="EMBL" id="KAH9506548.1"/>
    </source>
</evidence>
<feature type="compositionally biased region" description="Basic residues" evidence="1">
    <location>
        <begin position="1"/>
        <end position="10"/>
    </location>
</feature>
<sequence>MNKNGKKGKRQNPTSSSPSSSSSKRRQKQSTKIVTKSDDDLPSWRSESFSDIPKSYDSPSFSHTEKPMSKISPLIKTKKEKSITSKSLSMKNNRKPVTTKLRPIISKTKLKHGDKKRDTQPLSPSSKTKQIKKKNKDTNKIKELKVKTITKKEKISETKIIPKSVYEKAISKQVKRLTTRSELNAIANLCLKLMRYTPKSNNDSMEKRTKLYQSPLIKGYQIVEATTTTEPGKITEAIKRDITTLKIHITETVPKQIPEDVTKVQNLEQTMTEELPKIIWQLKDEEKQLKVFDPFGERTSLYYHRLEDYGNLKELDTSSGGLAIRYNPYLDCRPIYQQYDQQNLDSIIEIIPGLINDEMEETYITPISIVDLRKRSPPSLEPVSSYIQPTFKWIVAPTMVDTTNSINVIYDDDIGKKEGTQMSAFGERDSLFYRSPYSYPIYDHYDDIKISFNPYIRGTSFYKYYNLGELDTMIEIIPGTSNNHYDDDIDGVVGGVCVAGRKINYFQQSLTKFQNTTTTPKVFQPMMVPRKPPPLPPPQQQQKQQYQSLGKIIFKDIEKKFTSPMKQSPPFKSPSPLSTMMKNKTETSTNEVMTVEIIIEPLESKQLSSTSTTKDTLKSK</sequence>
<dbReference type="Proteomes" id="UP000790347">
    <property type="component" value="Unassembled WGS sequence"/>
</dbReference>
<protein>
    <submittedName>
        <fullName evidence="2">Uncharacterized protein</fullName>
    </submittedName>
</protein>
<evidence type="ECO:0000256" key="1">
    <source>
        <dbReference type="SAM" id="MobiDB-lite"/>
    </source>
</evidence>
<accession>A0A922HVU0</accession>
<feature type="compositionally biased region" description="Low complexity" evidence="1">
    <location>
        <begin position="13"/>
        <end position="22"/>
    </location>
</feature>
<reference evidence="2" key="2">
    <citation type="journal article" date="2022" name="Res Sq">
        <title>Comparative Genomics Reveals Insights into the Divergent Evolution of Astigmatic Mites and Household Pest Adaptations.</title>
        <authorList>
            <person name="Xiong Q."/>
            <person name="Wan A.T.-Y."/>
            <person name="Liu X.-Y."/>
            <person name="Fung C.S.-H."/>
            <person name="Xiao X."/>
            <person name="Malainual N."/>
            <person name="Hou J."/>
            <person name="Wang L."/>
            <person name="Wang M."/>
            <person name="Yang K."/>
            <person name="Cui Y."/>
            <person name="Leung E."/>
            <person name="Nong W."/>
            <person name="Shin S.-K."/>
            <person name="Au S."/>
            <person name="Jeong K.Y."/>
            <person name="Chew F.T."/>
            <person name="Hui J."/>
            <person name="Leung T.F."/>
            <person name="Tungtrongchitr A."/>
            <person name="Zhong N."/>
            <person name="Liu Z."/>
            <person name="Tsui S."/>
        </authorList>
    </citation>
    <scope>NUCLEOTIDE SEQUENCE</scope>
    <source>
        <strain evidence="2">Derf</strain>
        <tissue evidence="2">Whole organism</tissue>
    </source>
</reference>
<feature type="region of interest" description="Disordered" evidence="1">
    <location>
        <begin position="1"/>
        <end position="139"/>
    </location>
</feature>
<keyword evidence="3" id="KW-1185">Reference proteome</keyword>
<name>A0A922HVU0_DERFA</name>
<reference evidence="2" key="1">
    <citation type="submission" date="2013-05" db="EMBL/GenBank/DDBJ databases">
        <authorList>
            <person name="Yim A.K.Y."/>
            <person name="Chan T.F."/>
            <person name="Ji K.M."/>
            <person name="Liu X.Y."/>
            <person name="Zhou J.W."/>
            <person name="Li R.Q."/>
            <person name="Yang K.Y."/>
            <person name="Li J."/>
            <person name="Li M."/>
            <person name="Law P.T.W."/>
            <person name="Wu Y.L."/>
            <person name="Cai Z.L."/>
            <person name="Qin H."/>
            <person name="Bao Y."/>
            <person name="Leung R.K.K."/>
            <person name="Ng P.K.S."/>
            <person name="Zou J."/>
            <person name="Zhong X.J."/>
            <person name="Ran P.X."/>
            <person name="Zhong N.S."/>
            <person name="Liu Z.G."/>
            <person name="Tsui S.K.W."/>
        </authorList>
    </citation>
    <scope>NUCLEOTIDE SEQUENCE</scope>
    <source>
        <strain evidence="2">Derf</strain>
        <tissue evidence="2">Whole organism</tissue>
    </source>
</reference>
<feature type="compositionally biased region" description="Polar residues" evidence="1">
    <location>
        <begin position="575"/>
        <end position="589"/>
    </location>
</feature>
<organism evidence="2 3">
    <name type="scientific">Dermatophagoides farinae</name>
    <name type="common">American house dust mite</name>
    <dbReference type="NCBI Taxonomy" id="6954"/>
    <lineage>
        <taxon>Eukaryota</taxon>
        <taxon>Metazoa</taxon>
        <taxon>Ecdysozoa</taxon>
        <taxon>Arthropoda</taxon>
        <taxon>Chelicerata</taxon>
        <taxon>Arachnida</taxon>
        <taxon>Acari</taxon>
        <taxon>Acariformes</taxon>
        <taxon>Sarcoptiformes</taxon>
        <taxon>Astigmata</taxon>
        <taxon>Psoroptidia</taxon>
        <taxon>Analgoidea</taxon>
        <taxon>Pyroglyphidae</taxon>
        <taxon>Dermatophagoidinae</taxon>
        <taxon>Dermatophagoides</taxon>
    </lineage>
</organism>